<keyword evidence="8" id="KW-0067">ATP-binding</keyword>
<feature type="transmembrane region" description="Helical" evidence="11">
    <location>
        <begin position="48"/>
        <end position="70"/>
    </location>
</feature>
<dbReference type="InterPro" id="IPR050428">
    <property type="entry name" value="TCS_sensor_his_kinase"/>
</dbReference>
<sequence>MLSGSVNYAGANWHLAGSWSEKRQYRVIVGESFNDRTTLFGNPAESTAVPLLGILAAIIVTLLFTAYFSLRPLRQIARTISDRQPGNLSPINVSEQYQEIRPVVMEVNKLMARIDAANQREKRFMAGRRARTAHADRRRAGAAAFADPGHRAAGAPGDHRRHAARAGSRGVACHAS</sequence>
<comment type="catalytic activity">
    <reaction evidence="1">
        <text>ATP + protein L-histidine = ADP + protein N-phospho-L-histidine.</text>
        <dbReference type="EC" id="2.7.13.3"/>
    </reaction>
</comment>
<reference evidence="12 13" key="1">
    <citation type="submission" date="2018-06" db="EMBL/GenBank/DDBJ databases">
        <authorList>
            <consortium name="Pathogen Informatics"/>
            <person name="Doyle S."/>
        </authorList>
    </citation>
    <scope>NUCLEOTIDE SEQUENCE [LARGE SCALE GENOMIC DNA]</scope>
    <source>
        <strain evidence="12 13">NCTC10211</strain>
    </source>
</reference>
<evidence type="ECO:0000313" key="13">
    <source>
        <dbReference type="Proteomes" id="UP000254765"/>
    </source>
</evidence>
<comment type="subcellular location">
    <subcellularLocation>
        <location evidence="2">Membrane</location>
        <topology evidence="2">Multi-pass membrane protein</topology>
    </subcellularLocation>
</comment>
<evidence type="ECO:0000256" key="2">
    <source>
        <dbReference type="ARBA" id="ARBA00004141"/>
    </source>
</evidence>
<proteinExistence type="predicted"/>
<feature type="region of interest" description="Disordered" evidence="10">
    <location>
        <begin position="127"/>
        <end position="176"/>
    </location>
</feature>
<dbReference type="EC" id="2.7.13.3" evidence="3"/>
<dbReference type="PANTHER" id="PTHR45436">
    <property type="entry name" value="SENSOR HISTIDINE KINASE YKOH"/>
    <property type="match status" value="1"/>
</dbReference>
<keyword evidence="5 12" id="KW-0808">Transferase</keyword>
<dbReference type="GO" id="GO:0005886">
    <property type="term" value="C:plasma membrane"/>
    <property type="evidence" value="ECO:0007669"/>
    <property type="project" value="TreeGrafter"/>
</dbReference>
<dbReference type="GO" id="GO:0005524">
    <property type="term" value="F:ATP binding"/>
    <property type="evidence" value="ECO:0007669"/>
    <property type="project" value="UniProtKB-KW"/>
</dbReference>
<keyword evidence="4" id="KW-0597">Phosphoprotein</keyword>
<dbReference type="PANTHER" id="PTHR45436:SF14">
    <property type="entry name" value="SENSOR PROTEIN QSEC"/>
    <property type="match status" value="1"/>
</dbReference>
<dbReference type="GO" id="GO:0004673">
    <property type="term" value="F:protein histidine kinase activity"/>
    <property type="evidence" value="ECO:0007669"/>
    <property type="project" value="UniProtKB-EC"/>
</dbReference>
<evidence type="ECO:0000256" key="9">
    <source>
        <dbReference type="ARBA" id="ARBA00023012"/>
    </source>
</evidence>
<dbReference type="EMBL" id="UGYK01000002">
    <property type="protein sequence ID" value="SUI47379.1"/>
    <property type="molecule type" value="Genomic_DNA"/>
</dbReference>
<keyword evidence="9" id="KW-0902">Two-component regulatory system</keyword>
<evidence type="ECO:0000256" key="11">
    <source>
        <dbReference type="SAM" id="Phobius"/>
    </source>
</evidence>
<evidence type="ECO:0000256" key="8">
    <source>
        <dbReference type="ARBA" id="ARBA00022840"/>
    </source>
</evidence>
<dbReference type="Proteomes" id="UP000254765">
    <property type="component" value="Unassembled WGS sequence"/>
</dbReference>
<accession>A0A379YMW2</accession>
<organism evidence="12 13">
    <name type="scientific">Serratia marcescens</name>
    <dbReference type="NCBI Taxonomy" id="615"/>
    <lineage>
        <taxon>Bacteria</taxon>
        <taxon>Pseudomonadati</taxon>
        <taxon>Pseudomonadota</taxon>
        <taxon>Gammaproteobacteria</taxon>
        <taxon>Enterobacterales</taxon>
        <taxon>Yersiniaceae</taxon>
        <taxon>Serratia</taxon>
    </lineage>
</organism>
<gene>
    <name evidence="12" type="primary">rssA_2</name>
    <name evidence="12" type="ORF">NCTC10211_02100</name>
</gene>
<feature type="compositionally biased region" description="Low complexity" evidence="10">
    <location>
        <begin position="141"/>
        <end position="156"/>
    </location>
</feature>
<evidence type="ECO:0000256" key="6">
    <source>
        <dbReference type="ARBA" id="ARBA00022741"/>
    </source>
</evidence>
<evidence type="ECO:0000256" key="1">
    <source>
        <dbReference type="ARBA" id="ARBA00000085"/>
    </source>
</evidence>
<keyword evidence="6" id="KW-0547">Nucleotide-binding</keyword>
<dbReference type="GO" id="GO:0000160">
    <property type="term" value="P:phosphorelay signal transduction system"/>
    <property type="evidence" value="ECO:0007669"/>
    <property type="project" value="UniProtKB-KW"/>
</dbReference>
<name>A0A379YMW2_SERMA</name>
<evidence type="ECO:0000313" key="12">
    <source>
        <dbReference type="EMBL" id="SUI47379.1"/>
    </source>
</evidence>
<protein>
    <recommendedName>
        <fullName evidence="3">histidine kinase</fullName>
        <ecNumber evidence="3">2.7.13.3</ecNumber>
    </recommendedName>
</protein>
<evidence type="ECO:0000256" key="7">
    <source>
        <dbReference type="ARBA" id="ARBA00022777"/>
    </source>
</evidence>
<evidence type="ECO:0000256" key="4">
    <source>
        <dbReference type="ARBA" id="ARBA00022553"/>
    </source>
</evidence>
<keyword evidence="11" id="KW-0812">Transmembrane</keyword>
<evidence type="ECO:0000256" key="10">
    <source>
        <dbReference type="SAM" id="MobiDB-lite"/>
    </source>
</evidence>
<dbReference type="AlphaFoldDB" id="A0A379YMW2"/>
<evidence type="ECO:0000256" key="3">
    <source>
        <dbReference type="ARBA" id="ARBA00012438"/>
    </source>
</evidence>
<keyword evidence="7" id="KW-0418">Kinase</keyword>
<keyword evidence="11" id="KW-0472">Membrane</keyword>
<keyword evidence="11" id="KW-1133">Transmembrane helix</keyword>
<evidence type="ECO:0000256" key="5">
    <source>
        <dbReference type="ARBA" id="ARBA00022679"/>
    </source>
</evidence>